<proteinExistence type="predicted"/>
<evidence type="ECO:0008006" key="2">
    <source>
        <dbReference type="Google" id="ProtNLM"/>
    </source>
</evidence>
<sequence length="45" mass="5226">MPYRRVDTQVQVKKSGRWVTLKTHSTVKKAEAHLVALNINVEHKQ</sequence>
<dbReference type="EMBL" id="LAZR01046282">
    <property type="protein sequence ID" value="KKK96900.1"/>
    <property type="molecule type" value="Genomic_DNA"/>
</dbReference>
<reference evidence="1" key="1">
    <citation type="journal article" date="2015" name="Nature">
        <title>Complex archaea that bridge the gap between prokaryotes and eukaryotes.</title>
        <authorList>
            <person name="Spang A."/>
            <person name="Saw J.H."/>
            <person name="Jorgensen S.L."/>
            <person name="Zaremba-Niedzwiedzka K."/>
            <person name="Martijn J."/>
            <person name="Lind A.E."/>
            <person name="van Eijk R."/>
            <person name="Schleper C."/>
            <person name="Guy L."/>
            <person name="Ettema T.J."/>
        </authorList>
    </citation>
    <scope>NUCLEOTIDE SEQUENCE</scope>
</reference>
<protein>
    <recommendedName>
        <fullName evidence="2">AP2/ERF domain-containing protein</fullName>
    </recommendedName>
</protein>
<name>A0A0F9AF56_9ZZZZ</name>
<dbReference type="AlphaFoldDB" id="A0A0F9AF56"/>
<gene>
    <name evidence="1" type="ORF">LCGC14_2658130</name>
</gene>
<organism evidence="1">
    <name type="scientific">marine sediment metagenome</name>
    <dbReference type="NCBI Taxonomy" id="412755"/>
    <lineage>
        <taxon>unclassified sequences</taxon>
        <taxon>metagenomes</taxon>
        <taxon>ecological metagenomes</taxon>
    </lineage>
</organism>
<accession>A0A0F9AF56</accession>
<comment type="caution">
    <text evidence="1">The sequence shown here is derived from an EMBL/GenBank/DDBJ whole genome shotgun (WGS) entry which is preliminary data.</text>
</comment>
<evidence type="ECO:0000313" key="1">
    <source>
        <dbReference type="EMBL" id="KKK96900.1"/>
    </source>
</evidence>